<reference evidence="3" key="1">
    <citation type="journal article" date="2019" name="Int. J. Syst. Evol. Microbiol.">
        <title>The Global Catalogue of Microorganisms (GCM) 10K type strain sequencing project: providing services to taxonomists for standard genome sequencing and annotation.</title>
        <authorList>
            <consortium name="The Broad Institute Genomics Platform"/>
            <consortium name="The Broad Institute Genome Sequencing Center for Infectious Disease"/>
            <person name="Wu L."/>
            <person name="Ma J."/>
        </authorList>
    </citation>
    <scope>NUCLEOTIDE SEQUENCE [LARGE SCALE GENOMIC DNA]</scope>
    <source>
        <strain evidence="3">CCUG 62763</strain>
    </source>
</reference>
<dbReference type="Proteomes" id="UP001596025">
    <property type="component" value="Unassembled WGS sequence"/>
</dbReference>
<proteinExistence type="predicted"/>
<evidence type="ECO:0000313" key="3">
    <source>
        <dbReference type="Proteomes" id="UP001596025"/>
    </source>
</evidence>
<evidence type="ECO:0000259" key="1">
    <source>
        <dbReference type="PROSITE" id="PS51819"/>
    </source>
</evidence>
<dbReference type="PROSITE" id="PS51819">
    <property type="entry name" value="VOC"/>
    <property type="match status" value="1"/>
</dbReference>
<gene>
    <name evidence="2" type="ORF">ACFO3M_07670</name>
</gene>
<dbReference type="RefSeq" id="WP_387987981.1">
    <property type="nucleotide sequence ID" value="NZ_JBHSGR010000006.1"/>
</dbReference>
<dbReference type="Gene3D" id="3.10.180.10">
    <property type="entry name" value="2,3-Dihydroxybiphenyl 1,2-Dioxygenase, domain 1"/>
    <property type="match status" value="1"/>
</dbReference>
<protein>
    <submittedName>
        <fullName evidence="2">VOC family protein</fullName>
    </submittedName>
</protein>
<comment type="caution">
    <text evidence="2">The sequence shown here is derived from an EMBL/GenBank/DDBJ whole genome shotgun (WGS) entry which is preliminary data.</text>
</comment>
<evidence type="ECO:0000313" key="2">
    <source>
        <dbReference type="EMBL" id="MFC4693259.1"/>
    </source>
</evidence>
<dbReference type="EMBL" id="JBHSGR010000006">
    <property type="protein sequence ID" value="MFC4693259.1"/>
    <property type="molecule type" value="Genomic_DNA"/>
</dbReference>
<dbReference type="InterPro" id="IPR029068">
    <property type="entry name" value="Glyas_Bleomycin-R_OHBP_Dase"/>
</dbReference>
<keyword evidence="3" id="KW-1185">Reference proteome</keyword>
<dbReference type="SUPFAM" id="SSF54593">
    <property type="entry name" value="Glyoxalase/Bleomycin resistance protein/Dihydroxybiphenyl dioxygenase"/>
    <property type="match status" value="1"/>
</dbReference>
<feature type="domain" description="VOC" evidence="1">
    <location>
        <begin position="4"/>
        <end position="112"/>
    </location>
</feature>
<dbReference type="InterPro" id="IPR037523">
    <property type="entry name" value="VOC_core"/>
</dbReference>
<organism evidence="2 3">
    <name type="scientific">Geodermatophilus arenarius</name>
    <dbReference type="NCBI Taxonomy" id="1137990"/>
    <lineage>
        <taxon>Bacteria</taxon>
        <taxon>Bacillati</taxon>
        <taxon>Actinomycetota</taxon>
        <taxon>Actinomycetes</taxon>
        <taxon>Geodermatophilales</taxon>
        <taxon>Geodermatophilaceae</taxon>
        <taxon>Geodermatophilus</taxon>
    </lineage>
</organism>
<sequence>MHPSNVLAVLPVDDFPAAESWYRRLFDREPDRRPMSSCAEWQLTDGGAVQVIALPDAPRGVTVVLGADDADARAAELTARGIEPRLFTTPDGQFRLASCGDPAGNTVVLGQTL</sequence>
<name>A0ABV9LGV2_9ACTN</name>
<accession>A0ABV9LGV2</accession>